<dbReference type="Proteomes" id="UP001320420">
    <property type="component" value="Unassembled WGS sequence"/>
</dbReference>
<organism evidence="4 5">
    <name type="scientific">Diatrype stigma</name>
    <dbReference type="NCBI Taxonomy" id="117547"/>
    <lineage>
        <taxon>Eukaryota</taxon>
        <taxon>Fungi</taxon>
        <taxon>Dikarya</taxon>
        <taxon>Ascomycota</taxon>
        <taxon>Pezizomycotina</taxon>
        <taxon>Sordariomycetes</taxon>
        <taxon>Xylariomycetidae</taxon>
        <taxon>Xylariales</taxon>
        <taxon>Diatrypaceae</taxon>
        <taxon>Diatrype</taxon>
    </lineage>
</organism>
<evidence type="ECO:0000259" key="3">
    <source>
        <dbReference type="PROSITE" id="PS51387"/>
    </source>
</evidence>
<keyword evidence="5" id="KW-1185">Reference proteome</keyword>
<comment type="caution">
    <text evidence="4">The sequence shown here is derived from an EMBL/GenBank/DDBJ whole genome shotgun (WGS) entry which is preliminary data.</text>
</comment>
<comment type="similarity">
    <text evidence="1">Belongs to the oxygen-dependent FAD-linked oxidoreductase family.</text>
</comment>
<sequence>MASCDPWQPRERPCTLGNYVSYAVAVSGPEDVVAALNFAEERDIRVVIRNTGHDYLGRSTGAGALAIWTHHLKSTEVVDWEDAHYQGKALKLGAGVQAFEALAAAKEAGLVVVTGECPTVGLAGGYIQAGGHSALSTSYGLAADNALSFEVVTPRGDVLTASGAENQDLYWALSGGGGGTFGLVTSVTMKAHPDHMVAGASFQVSATEEEPGRIFEVIDAFHEALPDIVDAGIMVIYFFGSGFLQVPALTAYGKSKEQVEQILLPLANSLAALGVALEPKYTEFPSYHDHYDHYWGPLPEGNIQVGTQLFGGRLISRSALANFSSAARQIAEEGAVFIGVGTDVSAFGGAQQQPQNSVLPQWRDSIASASLTLPWSFQAPFQEMIEAQRRITEVVQPIVEMATPGSGAYINEADFLQPDWQETFFGANYPELLRLKRKYDPASLLYARVGVGSEAYEVRSDGRMCRAKK</sequence>
<dbReference type="AlphaFoldDB" id="A0AAN9UMM5"/>
<feature type="domain" description="FAD-binding PCMH-type" evidence="3">
    <location>
        <begin position="16"/>
        <end position="194"/>
    </location>
</feature>
<evidence type="ECO:0000313" key="5">
    <source>
        <dbReference type="Proteomes" id="UP001320420"/>
    </source>
</evidence>
<dbReference type="Gene3D" id="3.30.465.10">
    <property type="match status" value="2"/>
</dbReference>
<dbReference type="InterPro" id="IPR036318">
    <property type="entry name" value="FAD-bd_PCMH-like_sf"/>
</dbReference>
<dbReference type="InterPro" id="IPR050432">
    <property type="entry name" value="FAD-linked_Oxidoreductases_BP"/>
</dbReference>
<dbReference type="PANTHER" id="PTHR13878:SF91">
    <property type="entry name" value="FAD BINDING DOMAIN PROTEIN (AFU_ORTHOLOGUE AFUA_6G12070)-RELATED"/>
    <property type="match status" value="1"/>
</dbReference>
<proteinExistence type="inferred from homology"/>
<dbReference type="InterPro" id="IPR016169">
    <property type="entry name" value="FAD-bd_PCMH_sub2"/>
</dbReference>
<dbReference type="GO" id="GO:0016491">
    <property type="term" value="F:oxidoreductase activity"/>
    <property type="evidence" value="ECO:0007669"/>
    <property type="project" value="UniProtKB-KW"/>
</dbReference>
<protein>
    <recommendedName>
        <fullName evidence="3">FAD-binding PCMH-type domain-containing protein</fullName>
    </recommendedName>
</protein>
<dbReference type="GO" id="GO:0071949">
    <property type="term" value="F:FAD binding"/>
    <property type="evidence" value="ECO:0007669"/>
    <property type="project" value="InterPro"/>
</dbReference>
<reference evidence="4 5" key="1">
    <citation type="submission" date="2024-02" db="EMBL/GenBank/DDBJ databases">
        <title>De novo assembly and annotation of 12 fungi associated with fruit tree decline syndrome in Ontario, Canada.</title>
        <authorList>
            <person name="Sulman M."/>
            <person name="Ellouze W."/>
            <person name="Ilyukhin E."/>
        </authorList>
    </citation>
    <scope>NUCLEOTIDE SEQUENCE [LARGE SCALE GENOMIC DNA]</scope>
    <source>
        <strain evidence="4 5">M11/M66-122</strain>
    </source>
</reference>
<dbReference type="SUPFAM" id="SSF56176">
    <property type="entry name" value="FAD-binding/transporter-associated domain-like"/>
    <property type="match status" value="1"/>
</dbReference>
<dbReference type="PROSITE" id="PS51387">
    <property type="entry name" value="FAD_PCMH"/>
    <property type="match status" value="1"/>
</dbReference>
<evidence type="ECO:0000256" key="1">
    <source>
        <dbReference type="ARBA" id="ARBA00005466"/>
    </source>
</evidence>
<dbReference type="Pfam" id="PF08031">
    <property type="entry name" value="BBE"/>
    <property type="match status" value="1"/>
</dbReference>
<evidence type="ECO:0000313" key="4">
    <source>
        <dbReference type="EMBL" id="KAK7751215.1"/>
    </source>
</evidence>
<accession>A0AAN9UMM5</accession>
<name>A0AAN9UMM5_9PEZI</name>
<dbReference type="InterPro" id="IPR006094">
    <property type="entry name" value="Oxid_FAD_bind_N"/>
</dbReference>
<gene>
    <name evidence="4" type="ORF">SLS62_006901</name>
</gene>
<dbReference type="InterPro" id="IPR016166">
    <property type="entry name" value="FAD-bd_PCMH"/>
</dbReference>
<dbReference type="InterPro" id="IPR012951">
    <property type="entry name" value="BBE"/>
</dbReference>
<keyword evidence="2" id="KW-0560">Oxidoreductase</keyword>
<dbReference type="EMBL" id="JAKJXP020000053">
    <property type="protein sequence ID" value="KAK7751215.1"/>
    <property type="molecule type" value="Genomic_DNA"/>
</dbReference>
<evidence type="ECO:0000256" key="2">
    <source>
        <dbReference type="ARBA" id="ARBA00023002"/>
    </source>
</evidence>
<dbReference type="Pfam" id="PF01565">
    <property type="entry name" value="FAD_binding_4"/>
    <property type="match status" value="1"/>
</dbReference>
<dbReference type="PANTHER" id="PTHR13878">
    <property type="entry name" value="GULONOLACTONE OXIDASE"/>
    <property type="match status" value="1"/>
</dbReference>